<dbReference type="AlphaFoldDB" id="A0A542DJC2"/>
<feature type="domain" description="Erythromycin biosynthesis protein CIII-like C-terminal" evidence="4">
    <location>
        <begin position="306"/>
        <end position="392"/>
    </location>
</feature>
<dbReference type="CDD" id="cd03784">
    <property type="entry name" value="GT1_Gtf-like"/>
    <property type="match status" value="1"/>
</dbReference>
<dbReference type="SUPFAM" id="SSF53756">
    <property type="entry name" value="UDP-Glycosyltransferase/glycogen phosphorylase"/>
    <property type="match status" value="1"/>
</dbReference>
<keyword evidence="2" id="KW-0045">Antibiotic biosynthesis</keyword>
<dbReference type="FunFam" id="3.40.50.2000:FF:000009">
    <property type="entry name" value="Sterol 3-beta-glucosyltransferase UGT80A2"/>
    <property type="match status" value="1"/>
</dbReference>
<dbReference type="Proteomes" id="UP000320876">
    <property type="component" value="Unassembled WGS sequence"/>
</dbReference>
<organism evidence="5 6">
    <name type="scientific">Amycolatopsis cihanbeyliensis</name>
    <dbReference type="NCBI Taxonomy" id="1128664"/>
    <lineage>
        <taxon>Bacteria</taxon>
        <taxon>Bacillati</taxon>
        <taxon>Actinomycetota</taxon>
        <taxon>Actinomycetes</taxon>
        <taxon>Pseudonocardiales</taxon>
        <taxon>Pseudonocardiaceae</taxon>
        <taxon>Amycolatopsis</taxon>
    </lineage>
</organism>
<evidence type="ECO:0000313" key="5">
    <source>
        <dbReference type="EMBL" id="TQJ03198.1"/>
    </source>
</evidence>
<comment type="pathway">
    <text evidence="1">Antibiotic biosynthesis; vancomycin biosynthesis.</text>
</comment>
<keyword evidence="5" id="KW-0808">Transferase</keyword>
<dbReference type="PANTHER" id="PTHR48050">
    <property type="entry name" value="STEROL 3-BETA-GLUCOSYLTRANSFERASE"/>
    <property type="match status" value="1"/>
</dbReference>
<evidence type="ECO:0000259" key="3">
    <source>
        <dbReference type="Pfam" id="PF03033"/>
    </source>
</evidence>
<evidence type="ECO:0000259" key="4">
    <source>
        <dbReference type="Pfam" id="PF06722"/>
    </source>
</evidence>
<evidence type="ECO:0000256" key="2">
    <source>
        <dbReference type="ARBA" id="ARBA00023194"/>
    </source>
</evidence>
<dbReference type="InterPro" id="IPR002213">
    <property type="entry name" value="UDP_glucos_trans"/>
</dbReference>
<reference evidence="5 6" key="1">
    <citation type="submission" date="2019-06" db="EMBL/GenBank/DDBJ databases">
        <title>Sequencing the genomes of 1000 actinobacteria strains.</title>
        <authorList>
            <person name="Klenk H.-P."/>
        </authorList>
    </citation>
    <scope>NUCLEOTIDE SEQUENCE [LARGE SCALE GENOMIC DNA]</scope>
    <source>
        <strain evidence="5 6">DSM 45679</strain>
    </source>
</reference>
<dbReference type="GO" id="GO:0005975">
    <property type="term" value="P:carbohydrate metabolic process"/>
    <property type="evidence" value="ECO:0007669"/>
    <property type="project" value="InterPro"/>
</dbReference>
<dbReference type="InterPro" id="IPR050426">
    <property type="entry name" value="Glycosyltransferase_28"/>
</dbReference>
<dbReference type="OrthoDB" id="3253247at2"/>
<dbReference type="Gene3D" id="3.40.50.2000">
    <property type="entry name" value="Glycogen Phosphorylase B"/>
    <property type="match status" value="2"/>
</dbReference>
<dbReference type="PANTHER" id="PTHR48050:SF13">
    <property type="entry name" value="STEROL 3-BETA-GLUCOSYLTRANSFERASE UGT80A2"/>
    <property type="match status" value="1"/>
</dbReference>
<dbReference type="Pfam" id="PF06722">
    <property type="entry name" value="EryCIII-like_C"/>
    <property type="match status" value="1"/>
</dbReference>
<accession>A0A542DJC2</accession>
<gene>
    <name evidence="5" type="ORF">FB471_2949</name>
</gene>
<dbReference type="InterPro" id="IPR010610">
    <property type="entry name" value="EryCIII-like_C"/>
</dbReference>
<dbReference type="EMBL" id="VFML01000001">
    <property type="protein sequence ID" value="TQJ03198.1"/>
    <property type="molecule type" value="Genomic_DNA"/>
</dbReference>
<dbReference type="GO" id="GO:0033072">
    <property type="term" value="P:vancomycin biosynthetic process"/>
    <property type="evidence" value="ECO:0007669"/>
    <property type="project" value="UniProtKB-UniPathway"/>
</dbReference>
<protein>
    <submittedName>
        <fullName evidence="5">O-mycaminosyltylonolide 6-deoxyallosyltransferase</fullName>
    </submittedName>
</protein>
<dbReference type="Pfam" id="PF03033">
    <property type="entry name" value="Glyco_transf_28"/>
    <property type="match status" value="1"/>
</dbReference>
<name>A0A542DJC2_AMYCI</name>
<dbReference type="GO" id="GO:0016758">
    <property type="term" value="F:hexosyltransferase activity"/>
    <property type="evidence" value="ECO:0007669"/>
    <property type="project" value="InterPro"/>
</dbReference>
<feature type="domain" description="Glycosyltransferase family 28 N-terminal" evidence="3">
    <location>
        <begin position="4"/>
        <end position="68"/>
    </location>
</feature>
<dbReference type="GO" id="GO:0008194">
    <property type="term" value="F:UDP-glycosyltransferase activity"/>
    <property type="evidence" value="ECO:0007669"/>
    <property type="project" value="InterPro"/>
</dbReference>
<evidence type="ECO:0000313" key="6">
    <source>
        <dbReference type="Proteomes" id="UP000320876"/>
    </source>
</evidence>
<dbReference type="InterPro" id="IPR004276">
    <property type="entry name" value="GlycoTrans_28_N"/>
</dbReference>
<evidence type="ECO:0000256" key="1">
    <source>
        <dbReference type="ARBA" id="ARBA00004660"/>
    </source>
</evidence>
<keyword evidence="6" id="KW-1185">Reference proteome</keyword>
<comment type="caution">
    <text evidence="5">The sequence shown here is derived from an EMBL/GenBank/DDBJ whole genome shotgun (WGS) entry which is preliminary data.</text>
</comment>
<proteinExistence type="predicted"/>
<sequence length="416" mass="46197">MVKIALVPFGSRGDIQPFLALGTALRRRGHKVDLVTSGDFQKLADDADLNLKEIPTSTGNFFEIPEVIESLRKSPSALRMERRLPGTSPEAYASLLERIDAMCADADFTVNALFTKGISVARSDRPWCASSWWPITPTGAFPAFGAPELPLGPLYNRLTHLVAGQVEWWKTRRMVNGFRAKRGLPTIGARSPYRELGRDLPMMYPYSSSLIPRPADWPGHCHVTGYWFWERSWQPPAELEEFLASEPKPLVATFGSTWPVHREELTRAALRAAAERTGRRIVVVGGRPEPLRDGDFHLTEADYSWLFPRASAVIHNCGYGTTAEVLKAGVPQVVIPTFADHPFWASKVRKLGVAAKPIRFASMRVEEVVAGVEEAVGSAAMAEQAARIGERVRAERGVERACDIIEGWYERNLVHG</sequence>
<dbReference type="UniPathway" id="UPA00162"/>